<reference evidence="4" key="1">
    <citation type="journal article" date="2020" name="Stud. Mycol.">
        <title>101 Dothideomycetes genomes: A test case for predicting lifestyles and emergence of pathogens.</title>
        <authorList>
            <person name="Haridas S."/>
            <person name="Albert R."/>
            <person name="Binder M."/>
            <person name="Bloem J."/>
            <person name="LaButti K."/>
            <person name="Salamov A."/>
            <person name="Andreopoulos B."/>
            <person name="Baker S."/>
            <person name="Barry K."/>
            <person name="Bills G."/>
            <person name="Bluhm B."/>
            <person name="Cannon C."/>
            <person name="Castanera R."/>
            <person name="Culley D."/>
            <person name="Daum C."/>
            <person name="Ezra D."/>
            <person name="Gonzalez J."/>
            <person name="Henrissat B."/>
            <person name="Kuo A."/>
            <person name="Liang C."/>
            <person name="Lipzen A."/>
            <person name="Lutzoni F."/>
            <person name="Magnuson J."/>
            <person name="Mondo S."/>
            <person name="Nolan M."/>
            <person name="Ohm R."/>
            <person name="Pangilinan J."/>
            <person name="Park H.-J."/>
            <person name="Ramirez L."/>
            <person name="Alfaro M."/>
            <person name="Sun H."/>
            <person name="Tritt A."/>
            <person name="Yoshinaga Y."/>
            <person name="Zwiers L.-H."/>
            <person name="Turgeon B."/>
            <person name="Goodwin S."/>
            <person name="Spatafora J."/>
            <person name="Crous P."/>
            <person name="Grigoriev I."/>
        </authorList>
    </citation>
    <scope>NUCLEOTIDE SEQUENCE [LARGE SCALE GENOMIC DNA]</scope>
    <source>
        <strain evidence="4">CBS 304.66</strain>
    </source>
</reference>
<proteinExistence type="predicted"/>
<feature type="transmembrane region" description="Helical" evidence="1">
    <location>
        <begin position="212"/>
        <end position="231"/>
    </location>
</feature>
<gene>
    <name evidence="3" type="ORF">CC78DRAFT_471179</name>
</gene>
<dbReference type="Proteomes" id="UP000800093">
    <property type="component" value="Unassembled WGS sequence"/>
</dbReference>
<comment type="caution">
    <text evidence="3">The sequence shown here is derived from an EMBL/GenBank/DDBJ whole genome shotgun (WGS) entry which is preliminary data.</text>
</comment>
<dbReference type="OrthoDB" id="3533814at2759"/>
<keyword evidence="1" id="KW-0812">Transmembrane</keyword>
<accession>A0A9P4K3A0</accession>
<evidence type="ECO:0000313" key="4">
    <source>
        <dbReference type="Proteomes" id="UP000800093"/>
    </source>
</evidence>
<keyword evidence="1" id="KW-1133">Transmembrane helix</keyword>
<dbReference type="AlphaFoldDB" id="A0A9P4K3A0"/>
<protein>
    <recommendedName>
        <fullName evidence="2">DUF6594 domain-containing protein</fullName>
    </recommendedName>
</protein>
<keyword evidence="4" id="KW-1185">Reference proteome</keyword>
<feature type="transmembrane region" description="Helical" evidence="1">
    <location>
        <begin position="185"/>
        <end position="205"/>
    </location>
</feature>
<feature type="domain" description="DUF6594" evidence="2">
    <location>
        <begin position="8"/>
        <end position="248"/>
    </location>
</feature>
<evidence type="ECO:0000256" key="1">
    <source>
        <dbReference type="SAM" id="Phobius"/>
    </source>
</evidence>
<keyword evidence="1" id="KW-0472">Membrane</keyword>
<sequence length="256" mass="29310">VESHRPGYPRLAAFLNSDRYFCAFKSFGRLHARVLLDKQDELIEIQEQLEEIDQAETTSYFLHTRREDRNSRRREILLQIGHKLIEYNALLRDYYSHLEQRKPQRTHVESISNWLHGNKPLVAEESVFLEDWEDLSSPNHPVDHGGLERFLERCALQLDKIGSQKSTDNHVLHFSPQCIAAVSRGITTILAVATLTVPIAVLYSIPKMTSRLWAITIFTGIFSGALCMTHTRNFEIFSATAAYCAVMVVFVANLPI</sequence>
<dbReference type="EMBL" id="ML986664">
    <property type="protein sequence ID" value="KAF2261111.1"/>
    <property type="molecule type" value="Genomic_DNA"/>
</dbReference>
<name>A0A9P4K3A0_9PLEO</name>
<dbReference type="PANTHER" id="PTHR34502:SF5">
    <property type="entry name" value="DUF6594 DOMAIN-CONTAINING PROTEIN"/>
    <property type="match status" value="1"/>
</dbReference>
<dbReference type="Pfam" id="PF20237">
    <property type="entry name" value="DUF6594"/>
    <property type="match status" value="1"/>
</dbReference>
<feature type="non-terminal residue" evidence="3">
    <location>
        <position position="1"/>
    </location>
</feature>
<organism evidence="3 4">
    <name type="scientific">Lojkania enalia</name>
    <dbReference type="NCBI Taxonomy" id="147567"/>
    <lineage>
        <taxon>Eukaryota</taxon>
        <taxon>Fungi</taxon>
        <taxon>Dikarya</taxon>
        <taxon>Ascomycota</taxon>
        <taxon>Pezizomycotina</taxon>
        <taxon>Dothideomycetes</taxon>
        <taxon>Pleosporomycetidae</taxon>
        <taxon>Pleosporales</taxon>
        <taxon>Pleosporales incertae sedis</taxon>
        <taxon>Lojkania</taxon>
    </lineage>
</organism>
<evidence type="ECO:0000313" key="3">
    <source>
        <dbReference type="EMBL" id="KAF2261111.1"/>
    </source>
</evidence>
<evidence type="ECO:0000259" key="2">
    <source>
        <dbReference type="Pfam" id="PF20237"/>
    </source>
</evidence>
<feature type="transmembrane region" description="Helical" evidence="1">
    <location>
        <begin position="237"/>
        <end position="254"/>
    </location>
</feature>
<dbReference type="InterPro" id="IPR046529">
    <property type="entry name" value="DUF6594"/>
</dbReference>
<dbReference type="PANTHER" id="PTHR34502">
    <property type="entry name" value="DUF6594 DOMAIN-CONTAINING PROTEIN-RELATED"/>
    <property type="match status" value="1"/>
</dbReference>